<dbReference type="Proteomes" id="UP000239425">
    <property type="component" value="Unassembled WGS sequence"/>
</dbReference>
<proteinExistence type="predicted"/>
<reference evidence="1 2" key="1">
    <citation type="submission" date="2017-11" db="EMBL/GenBank/DDBJ databases">
        <title>Comparative genomic analysis of Holospora spp., intranuclear symbionts of paramecia.</title>
        <authorList>
            <person name="Garushyants S.K."/>
            <person name="Beliavskaya A."/>
            <person name="Malko D.B."/>
            <person name="Logacheva M.D."/>
            <person name="Rautian M.S."/>
            <person name="Gelfand M.S."/>
        </authorList>
    </citation>
    <scope>NUCLEOTIDE SEQUENCE [LARGE SCALE GENOMIC DNA]</scope>
    <source>
        <strain evidence="2">02AZ16</strain>
    </source>
</reference>
<sequence length="44" mass="5037">MRSILKVIRLRTGSVEVLMCWVEEMLLIHIPENCGVVLDNAAFH</sequence>
<organism evidence="1 2">
    <name type="scientific">Holospora curviuscula</name>
    <dbReference type="NCBI Taxonomy" id="1082868"/>
    <lineage>
        <taxon>Bacteria</taxon>
        <taxon>Pseudomonadati</taxon>
        <taxon>Pseudomonadota</taxon>
        <taxon>Alphaproteobacteria</taxon>
        <taxon>Holosporales</taxon>
        <taxon>Holosporaceae</taxon>
        <taxon>Holospora</taxon>
    </lineage>
</organism>
<dbReference type="RefSeq" id="WP_423751877.1">
    <property type="nucleotide sequence ID" value="NZ_PHHC01000002.1"/>
</dbReference>
<evidence type="ECO:0000313" key="1">
    <source>
        <dbReference type="EMBL" id="PPE06970.1"/>
    </source>
</evidence>
<accession>A0A2S5RI35</accession>
<dbReference type="AlphaFoldDB" id="A0A2S5RI35"/>
<evidence type="ECO:0008006" key="3">
    <source>
        <dbReference type="Google" id="ProtNLM"/>
    </source>
</evidence>
<protein>
    <recommendedName>
        <fullName evidence="3">Tc1-like transposase DDE domain-containing protein</fullName>
    </recommendedName>
</protein>
<dbReference type="EMBL" id="PHHC01000002">
    <property type="protein sequence ID" value="PPE06970.1"/>
    <property type="molecule type" value="Genomic_DNA"/>
</dbReference>
<evidence type="ECO:0000313" key="2">
    <source>
        <dbReference type="Proteomes" id="UP000239425"/>
    </source>
</evidence>
<gene>
    <name evidence="1" type="ORF">HCUR_00034</name>
</gene>
<name>A0A2S5RI35_9PROT</name>
<keyword evidence="2" id="KW-1185">Reference proteome</keyword>
<comment type="caution">
    <text evidence="1">The sequence shown here is derived from an EMBL/GenBank/DDBJ whole genome shotgun (WGS) entry which is preliminary data.</text>
</comment>